<gene>
    <name evidence="2" type="ORF">GMARGA_LOCUS34870</name>
</gene>
<evidence type="ECO:0000313" key="3">
    <source>
        <dbReference type="Proteomes" id="UP000789901"/>
    </source>
</evidence>
<feature type="non-terminal residue" evidence="2">
    <location>
        <position position="1"/>
    </location>
</feature>
<evidence type="ECO:0000256" key="1">
    <source>
        <dbReference type="SAM" id="MobiDB-lite"/>
    </source>
</evidence>
<organism evidence="2 3">
    <name type="scientific">Gigaspora margarita</name>
    <dbReference type="NCBI Taxonomy" id="4874"/>
    <lineage>
        <taxon>Eukaryota</taxon>
        <taxon>Fungi</taxon>
        <taxon>Fungi incertae sedis</taxon>
        <taxon>Mucoromycota</taxon>
        <taxon>Glomeromycotina</taxon>
        <taxon>Glomeromycetes</taxon>
        <taxon>Diversisporales</taxon>
        <taxon>Gigasporaceae</taxon>
        <taxon>Gigaspora</taxon>
    </lineage>
</organism>
<feature type="region of interest" description="Disordered" evidence="1">
    <location>
        <begin position="36"/>
        <end position="61"/>
    </location>
</feature>
<proteinExistence type="predicted"/>
<comment type="caution">
    <text evidence="2">The sequence shown here is derived from an EMBL/GenBank/DDBJ whole genome shotgun (WGS) entry which is preliminary data.</text>
</comment>
<dbReference type="Proteomes" id="UP000789901">
    <property type="component" value="Unassembled WGS sequence"/>
</dbReference>
<accession>A0ABN7WTC7</accession>
<evidence type="ECO:0000313" key="2">
    <source>
        <dbReference type="EMBL" id="CAG8840348.1"/>
    </source>
</evidence>
<reference evidence="2 3" key="1">
    <citation type="submission" date="2021-06" db="EMBL/GenBank/DDBJ databases">
        <authorList>
            <person name="Kallberg Y."/>
            <person name="Tangrot J."/>
            <person name="Rosling A."/>
        </authorList>
    </citation>
    <scope>NUCLEOTIDE SEQUENCE [LARGE SCALE GENOMIC DNA]</scope>
    <source>
        <strain evidence="2 3">120-4 pot B 10/14</strain>
    </source>
</reference>
<keyword evidence="3" id="KW-1185">Reference proteome</keyword>
<protein>
    <submittedName>
        <fullName evidence="2">19703_t:CDS:1</fullName>
    </submittedName>
</protein>
<sequence length="61" mass="6784">VFAIIASEQLKDERGTDNLNLLETRQTISLVSNSLNSQNTELAPEDSDPSSMSEYLILENE</sequence>
<feature type="non-terminal residue" evidence="2">
    <location>
        <position position="61"/>
    </location>
</feature>
<name>A0ABN7WTC7_GIGMA</name>
<dbReference type="EMBL" id="CAJVQB010062631">
    <property type="protein sequence ID" value="CAG8840348.1"/>
    <property type="molecule type" value="Genomic_DNA"/>
</dbReference>